<gene>
    <name evidence="2" type="ORF">Q7514_05770</name>
</gene>
<keyword evidence="1" id="KW-0472">Membrane</keyword>
<organism evidence="2 3">
    <name type="scientific">Rhodococcus artemisiae</name>
    <dbReference type="NCBI Taxonomy" id="714159"/>
    <lineage>
        <taxon>Bacteria</taxon>
        <taxon>Bacillati</taxon>
        <taxon>Actinomycetota</taxon>
        <taxon>Actinomycetes</taxon>
        <taxon>Mycobacteriales</taxon>
        <taxon>Nocardiaceae</taxon>
        <taxon>Rhodococcus</taxon>
    </lineage>
</organism>
<evidence type="ECO:0008006" key="4">
    <source>
        <dbReference type="Google" id="ProtNLM"/>
    </source>
</evidence>
<dbReference type="Proteomes" id="UP001336020">
    <property type="component" value="Unassembled WGS sequence"/>
</dbReference>
<keyword evidence="1" id="KW-0812">Transmembrane</keyword>
<keyword evidence="1" id="KW-1133">Transmembrane helix</keyword>
<proteinExistence type="predicted"/>
<protein>
    <recommendedName>
        <fullName evidence="4">Dynamin family protein</fullName>
    </recommendedName>
</protein>
<name>A0ABU7L652_9NOCA</name>
<accession>A0ABU7L652</accession>
<sequence>MSDADDVLRRWNPRGWVRLHRSSVSEQGGAVVRVAGVAGSGRTTLTAELTELGGVEYMEDGDAPVVLMVLDASSVLGRTELAELDAAARGAAEVVFAFTGIDRYPGWRSISDRDIELLHRHAPWLARVVVIPVSAVAAARARELGGDAGRVLALESGIVGVHEALLAAAAASATGRATRAAVVAQTRSMIVDEIAVLSAADDTVELRAERERLATRPVSVEPRPDFPRARVELMQEFAVRVREASVVLRDVLDEGSADPGSVELLLTAHSQRLRDEVAAAVERRLGVVAQPPSAEPVPVPQVPGRRLDDRLALVLGASAGAGLGRMAATMLGAIPVSVSVLVTVVCGAVAAWWLVRLRRQLARRELMRRWVVDELSSLRADLEAWIRTMAFDAESKLGHDAAARERARTSDLHERVAAIDARIRRRIGEQRARIAACERDLSILNQVEPIDHPVRPMR</sequence>
<dbReference type="RefSeq" id="WP_330132293.1">
    <property type="nucleotide sequence ID" value="NZ_JAUTXY010000002.1"/>
</dbReference>
<evidence type="ECO:0000256" key="1">
    <source>
        <dbReference type="SAM" id="Phobius"/>
    </source>
</evidence>
<keyword evidence="3" id="KW-1185">Reference proteome</keyword>
<evidence type="ECO:0000313" key="3">
    <source>
        <dbReference type="Proteomes" id="UP001336020"/>
    </source>
</evidence>
<comment type="caution">
    <text evidence="2">The sequence shown here is derived from an EMBL/GenBank/DDBJ whole genome shotgun (WGS) entry which is preliminary data.</text>
</comment>
<feature type="transmembrane region" description="Helical" evidence="1">
    <location>
        <begin position="334"/>
        <end position="355"/>
    </location>
</feature>
<reference evidence="2 3" key="1">
    <citation type="submission" date="2023-07" db="EMBL/GenBank/DDBJ databases">
        <authorList>
            <person name="Girao M."/>
            <person name="Carvalho M.F."/>
        </authorList>
    </citation>
    <scope>NUCLEOTIDE SEQUENCE [LARGE SCALE GENOMIC DNA]</scope>
    <source>
        <strain evidence="2 3">YIM65754</strain>
    </source>
</reference>
<evidence type="ECO:0000313" key="2">
    <source>
        <dbReference type="EMBL" id="MEE2057035.1"/>
    </source>
</evidence>
<dbReference type="EMBL" id="JAUTXY010000002">
    <property type="protein sequence ID" value="MEE2057035.1"/>
    <property type="molecule type" value="Genomic_DNA"/>
</dbReference>